<dbReference type="Proteomes" id="UP000677875">
    <property type="component" value="Unassembled WGS sequence"/>
</dbReference>
<keyword evidence="3" id="KW-1185">Reference proteome</keyword>
<dbReference type="RefSeq" id="WP_210876046.1">
    <property type="nucleotide sequence ID" value="NZ_JAGPNL010000010.1"/>
</dbReference>
<feature type="compositionally biased region" description="Gly residues" evidence="1">
    <location>
        <begin position="142"/>
        <end position="167"/>
    </location>
</feature>
<evidence type="ECO:0000313" key="2">
    <source>
        <dbReference type="EMBL" id="MBQ0830295.1"/>
    </source>
</evidence>
<reference evidence="2" key="1">
    <citation type="submission" date="2021-04" db="EMBL/GenBank/DDBJ databases">
        <title>Genome seq and assembly of Streptomyces sp. RG38.</title>
        <authorList>
            <person name="Chhetri G."/>
        </authorList>
    </citation>
    <scope>NUCLEOTIDE SEQUENCE</scope>
    <source>
        <strain evidence="2">RG38</strain>
    </source>
</reference>
<name>A0A940XKW1_9ACTN</name>
<organism evidence="2 3">
    <name type="scientific">Streptomyces tagetis</name>
    <dbReference type="NCBI Taxonomy" id="2820809"/>
    <lineage>
        <taxon>Bacteria</taxon>
        <taxon>Bacillati</taxon>
        <taxon>Actinomycetota</taxon>
        <taxon>Actinomycetes</taxon>
        <taxon>Kitasatosporales</taxon>
        <taxon>Streptomycetaceae</taxon>
        <taxon>Streptomyces</taxon>
    </lineage>
</organism>
<dbReference type="AlphaFoldDB" id="A0A940XKW1"/>
<gene>
    <name evidence="2" type="ORF">J5Y05_27990</name>
</gene>
<feature type="region of interest" description="Disordered" evidence="1">
    <location>
        <begin position="129"/>
        <end position="214"/>
    </location>
</feature>
<feature type="compositionally biased region" description="Low complexity" evidence="1">
    <location>
        <begin position="185"/>
        <end position="203"/>
    </location>
</feature>
<feature type="compositionally biased region" description="Basic and acidic residues" evidence="1">
    <location>
        <begin position="129"/>
        <end position="140"/>
    </location>
</feature>
<feature type="compositionally biased region" description="Pro residues" evidence="1">
    <location>
        <begin position="71"/>
        <end position="81"/>
    </location>
</feature>
<proteinExistence type="predicted"/>
<protein>
    <submittedName>
        <fullName evidence="2">Nucleopolyhedrovirus P10 family protein</fullName>
    </submittedName>
</protein>
<evidence type="ECO:0000256" key="1">
    <source>
        <dbReference type="SAM" id="MobiDB-lite"/>
    </source>
</evidence>
<accession>A0A940XKW1</accession>
<evidence type="ECO:0000313" key="3">
    <source>
        <dbReference type="Proteomes" id="UP000677875"/>
    </source>
</evidence>
<feature type="region of interest" description="Disordered" evidence="1">
    <location>
        <begin position="53"/>
        <end position="81"/>
    </location>
</feature>
<sequence length="297" mass="29582">MTTAQRWTRTVREQLGHGRFLPLGGPLDGVWITERAARGVLLAAAGEVPGARPGTLRVGPAEEGDVREPVVPAPPSGLPPGPLRVTADFAATAARPLPETADRLRQALAAAAGRFGLAVTEVDLRATDLLDPSDEGRPGEPGEPGEGVGSGRGGAPGDGRAGAGSGEAGAADGRPENTGSDASVRATGGPARGPRTPGTDGPASPGSADVPATDEERVAGVVLGVAGVDRLTGTLGRAVHLSESAPGPAALARRHVRVELAVGADHPPLEVALRVRAAVSDALPDHPTVAVLVTAVG</sequence>
<dbReference type="EMBL" id="JAGPNL010000010">
    <property type="protein sequence ID" value="MBQ0830295.1"/>
    <property type="molecule type" value="Genomic_DNA"/>
</dbReference>
<comment type="caution">
    <text evidence="2">The sequence shown here is derived from an EMBL/GenBank/DDBJ whole genome shotgun (WGS) entry which is preliminary data.</text>
</comment>